<feature type="compositionally biased region" description="Polar residues" evidence="1">
    <location>
        <begin position="146"/>
        <end position="158"/>
    </location>
</feature>
<dbReference type="EMBL" id="ATLV01021957">
    <property type="status" value="NOT_ANNOTATED_CDS"/>
    <property type="molecule type" value="Genomic_DNA"/>
</dbReference>
<dbReference type="EMBL" id="KE525326">
    <property type="protein sequence ID" value="KFB47013.1"/>
    <property type="molecule type" value="Genomic_DNA"/>
</dbReference>
<dbReference type="OrthoDB" id="7740580at2759"/>
<feature type="region of interest" description="Disordered" evidence="1">
    <location>
        <begin position="137"/>
        <end position="238"/>
    </location>
</feature>
<accession>A0A084W9W9</accession>
<reference evidence="3" key="2">
    <citation type="submission" date="2020-05" db="UniProtKB">
        <authorList>
            <consortium name="EnsemblMetazoa"/>
        </authorList>
    </citation>
    <scope>IDENTIFICATION</scope>
</reference>
<feature type="region of interest" description="Disordered" evidence="1">
    <location>
        <begin position="1030"/>
        <end position="1075"/>
    </location>
</feature>
<evidence type="ECO:0000313" key="2">
    <source>
        <dbReference type="EMBL" id="KFB47013.1"/>
    </source>
</evidence>
<feature type="compositionally biased region" description="Acidic residues" evidence="1">
    <location>
        <begin position="607"/>
        <end position="617"/>
    </location>
</feature>
<feature type="compositionally biased region" description="Polar residues" evidence="1">
    <location>
        <begin position="375"/>
        <end position="398"/>
    </location>
</feature>
<keyword evidence="4" id="KW-1185">Reference proteome</keyword>
<feature type="compositionally biased region" description="Polar residues" evidence="1">
    <location>
        <begin position="822"/>
        <end position="835"/>
    </location>
</feature>
<dbReference type="AlphaFoldDB" id="A0A084W9W9"/>
<feature type="compositionally biased region" description="Low complexity" evidence="1">
    <location>
        <begin position="535"/>
        <end position="548"/>
    </location>
</feature>
<feature type="compositionally biased region" description="Polar residues" evidence="1">
    <location>
        <begin position="492"/>
        <end position="503"/>
    </location>
</feature>
<dbReference type="VEuPathDB" id="VectorBase:ASIC015028"/>
<dbReference type="OMA" id="RVSYVEW"/>
<name>A0A084W9W9_ANOSI</name>
<feature type="compositionally biased region" description="Pro residues" evidence="1">
    <location>
        <begin position="515"/>
        <end position="526"/>
    </location>
</feature>
<organism evidence="2">
    <name type="scientific">Anopheles sinensis</name>
    <name type="common">Mosquito</name>
    <dbReference type="NCBI Taxonomy" id="74873"/>
    <lineage>
        <taxon>Eukaryota</taxon>
        <taxon>Metazoa</taxon>
        <taxon>Ecdysozoa</taxon>
        <taxon>Arthropoda</taxon>
        <taxon>Hexapoda</taxon>
        <taxon>Insecta</taxon>
        <taxon>Pterygota</taxon>
        <taxon>Neoptera</taxon>
        <taxon>Endopterygota</taxon>
        <taxon>Diptera</taxon>
        <taxon>Nematocera</taxon>
        <taxon>Culicoidea</taxon>
        <taxon>Culicidae</taxon>
        <taxon>Anophelinae</taxon>
        <taxon>Anopheles</taxon>
    </lineage>
</organism>
<dbReference type="STRING" id="74873.A0A084W9W9"/>
<dbReference type="VEuPathDB" id="VectorBase:ASIS018838"/>
<sequence length="1075" mass="116459">MGVMLSVLVASVGAMDIIYCLAFASNQLTDGSENGGQPAVGGDGDAGLEQYRNTLRQQIEVAQRGPSGSGVTYAQDGVPYHDGYRVEQHDELRLDALMEKLRELERRSQEKDARLEEMSVQMSELERNSLEQTQIIEELRSRPVSRATSMEPTGSTRGSFRAPPPSAGTGSEDFLSVPDGGVPQIVLNAEPDTGGGDDPRPSSSKFRPIRRDSELRKSVKRRSVTSTASQEDRREELELLSRMEAEEAARVDDEEYTVIEYTRNDYLGGDGINRRHHISPIHELCHLHEDEDGGSGGRPWCPERSPEPTLAANITKPWGDIKLEEIKRKEKDVIRLSRSMSIEEEEGVRASDQDDAASGSEVQQQRPAEEPVCVKQSSAGQQLHTSESAPSNLSSHSNTPERDHANEPATLRRTTKESNLPGLLQPATEQESKASSRSVSPWTTDIIVHTETESDSDIGLPGASRHHHHTQFMQSKSPSPYPTAHPPDGFSSPASSLAISNQLVPLLLSTGPTTPAEPYPQRPRSPTPYDEPGSSRESTPSSSSSPSPALTNGGSVSPQALVVSTVTSTKEGSHRRPLSAIDGGVGVNSLTPRLGSISPREGLEIDAGTEGDTECEDGERLRQKRSKSPRSKSPRSKSSLAAPNASARTGPAGPSGSLSPRPRYKERKRIARSLTPINYDQTFMDSFTDQHLSVTPSELEDYINSMDEINFVPPEPVRPSYLYPTKATGDIPSLVLTDDQGTDAQFHDDLSSKSFYGQSHPHAGVTLNHRVSYVEWIRKFPDNQTSHLTLEDFDSDDEEVENIIRKAAHDGDDDREKFPTEQPKTSVGTTPQLTQPEVVASPEVVVRSSDINGRTEFPLNLTPAYATPSPVSQLSDLSEPSSRISSQPPTPSGSSSLALGTPLLGSTPVQDQPPANHFTPLSHSPSPMTNESDAQRHHLQTLVASTPTSTSLNTAPPRTNLTIPGASRTPSLSPLPVDITPEELVFEIGHLDGLIFEARSREPTPSRNTTPQVALLSPDELAFDIGNLGGLILGPPSRSVSPAPPTSGPTSSSWEMIEPDDGQTQDHSTKNTTSK</sequence>
<evidence type="ECO:0000256" key="1">
    <source>
        <dbReference type="SAM" id="MobiDB-lite"/>
    </source>
</evidence>
<feature type="compositionally biased region" description="Polar residues" evidence="1">
    <location>
        <begin position="919"/>
        <end position="932"/>
    </location>
</feature>
<feature type="compositionally biased region" description="Polar residues" evidence="1">
    <location>
        <begin position="869"/>
        <end position="884"/>
    </location>
</feature>
<protein>
    <submittedName>
        <fullName evidence="2 3">Uncharacterized protein</fullName>
    </submittedName>
</protein>
<feature type="region of interest" description="Disordered" evidence="1">
    <location>
        <begin position="806"/>
        <end position="841"/>
    </location>
</feature>
<feature type="compositionally biased region" description="Polar residues" evidence="1">
    <location>
        <begin position="549"/>
        <end position="570"/>
    </location>
</feature>
<feature type="compositionally biased region" description="Basic and acidic residues" evidence="1">
    <location>
        <begin position="806"/>
        <end position="819"/>
    </location>
</feature>
<feature type="compositionally biased region" description="Polar residues" evidence="1">
    <location>
        <begin position="427"/>
        <end position="443"/>
    </location>
</feature>
<feature type="region of interest" description="Disordered" evidence="1">
    <location>
        <begin position="341"/>
        <end position="665"/>
    </location>
</feature>
<dbReference type="Proteomes" id="UP000030765">
    <property type="component" value="Unassembled WGS sequence"/>
</dbReference>
<dbReference type="EnsemblMetazoa" id="ASIC015028-RA">
    <property type="protein sequence ID" value="ASIC015028-PA"/>
    <property type="gene ID" value="ASIC015028"/>
</dbReference>
<proteinExistence type="predicted"/>
<gene>
    <name evidence="2" type="ORF">ZHAS_00015028</name>
</gene>
<feature type="compositionally biased region" description="Polar residues" evidence="1">
    <location>
        <begin position="942"/>
        <end position="972"/>
    </location>
</feature>
<feature type="compositionally biased region" description="Basic residues" evidence="1">
    <location>
        <begin position="622"/>
        <end position="635"/>
    </location>
</feature>
<evidence type="ECO:0000313" key="3">
    <source>
        <dbReference type="EnsemblMetazoa" id="ASIC015028-PA"/>
    </source>
</evidence>
<evidence type="ECO:0000313" key="4">
    <source>
        <dbReference type="Proteomes" id="UP000030765"/>
    </source>
</evidence>
<feature type="region of interest" description="Disordered" evidence="1">
    <location>
        <begin position="856"/>
        <end position="975"/>
    </location>
</feature>
<reference evidence="2 4" key="1">
    <citation type="journal article" date="2014" name="BMC Genomics">
        <title>Genome sequence of Anopheles sinensis provides insight into genetics basis of mosquito competence for malaria parasites.</title>
        <authorList>
            <person name="Zhou D."/>
            <person name="Zhang D."/>
            <person name="Ding G."/>
            <person name="Shi L."/>
            <person name="Hou Q."/>
            <person name="Ye Y."/>
            <person name="Xu Y."/>
            <person name="Zhou H."/>
            <person name="Xiong C."/>
            <person name="Li S."/>
            <person name="Yu J."/>
            <person name="Hong S."/>
            <person name="Yu X."/>
            <person name="Zou P."/>
            <person name="Chen C."/>
            <person name="Chang X."/>
            <person name="Wang W."/>
            <person name="Lv Y."/>
            <person name="Sun Y."/>
            <person name="Ma L."/>
            <person name="Shen B."/>
            <person name="Zhu C."/>
        </authorList>
    </citation>
    <scope>NUCLEOTIDE SEQUENCE [LARGE SCALE GENOMIC DNA]</scope>
</reference>